<sequence>MDRRFYVMNESVFEQSLAPEEIATRYASIDIEVDSIDPAAGQIVAIGIGLKDTIAGEQTIDVLTLGGALGDEGTMIRRAFERINEFDPNALVTYNGEAFDLDYLSKRIQALQFRQQPELNCAKNHVDLFVPRKRSADEAGVKWPSLEEVLETHGLTVQPTIWCGEKLTNSLFGEQLAPEYIDAIAEDRTMAVDELEGIIHQYVCGDIESNIALYETDAGRR</sequence>
<dbReference type="GO" id="GO:0003676">
    <property type="term" value="F:nucleic acid binding"/>
    <property type="evidence" value="ECO:0007669"/>
    <property type="project" value="InterPro"/>
</dbReference>
<evidence type="ECO:0000313" key="2">
    <source>
        <dbReference type="EMBL" id="ELZ37508.1"/>
    </source>
</evidence>
<dbReference type="EMBL" id="AOJD01000047">
    <property type="protein sequence ID" value="ELZ37508.1"/>
    <property type="molecule type" value="Genomic_DNA"/>
</dbReference>
<dbReference type="AlphaFoldDB" id="M0DRS1"/>
<accession>M0DRS1</accession>
<gene>
    <name evidence="2" type="ORF">C472_08629</name>
</gene>
<dbReference type="Pfam" id="PF03104">
    <property type="entry name" value="DNA_pol_B_exo1"/>
    <property type="match status" value="1"/>
</dbReference>
<dbReference type="InterPro" id="IPR012337">
    <property type="entry name" value="RNaseH-like_sf"/>
</dbReference>
<dbReference type="SUPFAM" id="SSF53098">
    <property type="entry name" value="Ribonuclease H-like"/>
    <property type="match status" value="1"/>
</dbReference>
<reference evidence="2 3" key="1">
    <citation type="journal article" date="2014" name="PLoS Genet.">
        <title>Phylogenetically driven sequencing of extremely halophilic archaea reveals strategies for static and dynamic osmo-response.</title>
        <authorList>
            <person name="Becker E.A."/>
            <person name="Seitzer P.M."/>
            <person name="Tritt A."/>
            <person name="Larsen D."/>
            <person name="Krusor M."/>
            <person name="Yao A.I."/>
            <person name="Wu D."/>
            <person name="Madern D."/>
            <person name="Eisen J.A."/>
            <person name="Darling A.E."/>
            <person name="Facciotti M.T."/>
        </authorList>
    </citation>
    <scope>NUCLEOTIDE SEQUENCE [LARGE SCALE GENOMIC DNA]</scope>
    <source>
        <strain evidence="2 3">DSM 14210</strain>
    </source>
</reference>
<comment type="caution">
    <text evidence="2">The sequence shown here is derived from an EMBL/GenBank/DDBJ whole genome shotgun (WGS) entry which is preliminary data.</text>
</comment>
<evidence type="ECO:0000259" key="1">
    <source>
        <dbReference type="Pfam" id="PF03104"/>
    </source>
</evidence>
<proteinExistence type="predicted"/>
<dbReference type="Proteomes" id="UP000011523">
    <property type="component" value="Unassembled WGS sequence"/>
</dbReference>
<name>M0DRS1_9EURY</name>
<organism evidence="2 3">
    <name type="scientific">Halorubrum tebenquichense DSM 14210</name>
    <dbReference type="NCBI Taxonomy" id="1227485"/>
    <lineage>
        <taxon>Archaea</taxon>
        <taxon>Methanobacteriati</taxon>
        <taxon>Methanobacteriota</taxon>
        <taxon>Stenosarchaea group</taxon>
        <taxon>Halobacteria</taxon>
        <taxon>Halobacteriales</taxon>
        <taxon>Haloferacaceae</taxon>
        <taxon>Halorubrum</taxon>
    </lineage>
</organism>
<evidence type="ECO:0000313" key="3">
    <source>
        <dbReference type="Proteomes" id="UP000011523"/>
    </source>
</evidence>
<dbReference type="Gene3D" id="3.30.420.10">
    <property type="entry name" value="Ribonuclease H-like superfamily/Ribonuclease H"/>
    <property type="match status" value="1"/>
</dbReference>
<protein>
    <recommendedName>
        <fullName evidence="1">DNA-directed DNA polymerase family B exonuclease domain-containing protein</fullName>
    </recommendedName>
</protein>
<dbReference type="InterPro" id="IPR036397">
    <property type="entry name" value="RNaseH_sf"/>
</dbReference>
<feature type="domain" description="DNA-directed DNA polymerase family B exonuclease" evidence="1">
    <location>
        <begin position="71"/>
        <end position="116"/>
    </location>
</feature>
<keyword evidence="3" id="KW-1185">Reference proteome</keyword>
<dbReference type="InterPro" id="IPR006133">
    <property type="entry name" value="DNA-dir_DNA_pol_B_exonuc"/>
</dbReference>